<name>A0AAV4LSU7_BABCB</name>
<keyword evidence="1" id="KW-0378">Hydrolase</keyword>
<dbReference type="GeneID" id="94194136"/>
<dbReference type="GO" id="GO:0016787">
    <property type="term" value="F:hydrolase activity"/>
    <property type="evidence" value="ECO:0007669"/>
    <property type="project" value="UniProtKB-KW"/>
</dbReference>
<dbReference type="AlphaFoldDB" id="A0AAV4LSU7"/>
<reference evidence="1 2" key="1">
    <citation type="submission" date="2021-06" db="EMBL/GenBank/DDBJ databases">
        <title>Genome sequence of Babesia caballi.</title>
        <authorList>
            <person name="Yamagishi J."/>
            <person name="Kidaka T."/>
            <person name="Ochi A."/>
        </authorList>
    </citation>
    <scope>NUCLEOTIDE SEQUENCE [LARGE SCALE GENOMIC DNA]</scope>
    <source>
        <strain evidence="1">USDA-D6B2</strain>
    </source>
</reference>
<gene>
    <name evidence="1" type="ORF">BcabD6B2_20900</name>
</gene>
<dbReference type="RefSeq" id="XP_067714724.1">
    <property type="nucleotide sequence ID" value="XM_067858623.1"/>
</dbReference>
<evidence type="ECO:0000313" key="1">
    <source>
        <dbReference type="EMBL" id="GIX62655.1"/>
    </source>
</evidence>
<organism evidence="1 2">
    <name type="scientific">Babesia caballi</name>
    <dbReference type="NCBI Taxonomy" id="5871"/>
    <lineage>
        <taxon>Eukaryota</taxon>
        <taxon>Sar</taxon>
        <taxon>Alveolata</taxon>
        <taxon>Apicomplexa</taxon>
        <taxon>Aconoidasida</taxon>
        <taxon>Piroplasmida</taxon>
        <taxon>Babesiidae</taxon>
        <taxon>Babesia</taxon>
    </lineage>
</organism>
<proteinExistence type="predicted"/>
<dbReference type="EMBL" id="BPLF01000002">
    <property type="protein sequence ID" value="GIX62655.1"/>
    <property type="molecule type" value="Genomic_DNA"/>
</dbReference>
<comment type="caution">
    <text evidence="1">The sequence shown here is derived from an EMBL/GenBank/DDBJ whole genome shotgun (WGS) entry which is preliminary data.</text>
</comment>
<sequence length="580" mass="63875">MAQLQTREGYHDCDAHEVGGNVVQLHPEFQGVQLLCYGRPPGHRDPAAALVEQLDLTSNRPPSVLAQIRRAEVANVRPGSQAYVRHVHVPEAVNNLLRHGGPLEQEDRPHDFLPSTELLEIAARELSPDEFLFLLRDDTAPINARHRSHRHPGRSDEVLPQSLLPEGLVLQQQPAQLVAAFQHFVQVALFLAIENVGDHAVHQHVGGRRLDRVQVAHPLPADQRVQPLHVQGISVNFEQHLANAFFHGVQRLGDVWHVMHAQREAALLVLQELKAHRAAVGLVSVDQILLHGRHLRVHQIGTQNRQGTAGLVVFPPGATPRHREEPELLVVAGEGRSQPGCLQQRLTVHGVVPVLHPEVLLGVHRVRLHAGCDQLRLSLGRHLQYGFHIAQGASDHDRQVVQTVEPLVVLTHAVDVRRAQSFKPAPRHHAVPAAPGVQQRHHVELRDGLRAVLACLHLAVHRPGVGPVRRDAVDVGDERLVGQGRAQQVVQVDGQDLQGAFNAGSGNRVHGLVDVRPGVSSHRQGTGGQLVQSAPLRVLGAAQENQVLQRVRQALVVLRPGRNHVEGADDWRLILHQKHP</sequence>
<evidence type="ECO:0000313" key="2">
    <source>
        <dbReference type="Proteomes" id="UP001497744"/>
    </source>
</evidence>
<dbReference type="Proteomes" id="UP001497744">
    <property type="component" value="Unassembled WGS sequence"/>
</dbReference>
<keyword evidence="2" id="KW-1185">Reference proteome</keyword>
<protein>
    <submittedName>
        <fullName evidence="1">HAD family hydrolase</fullName>
    </submittedName>
</protein>
<accession>A0AAV4LSU7</accession>